<dbReference type="SUPFAM" id="SSF143011">
    <property type="entry name" value="RelE-like"/>
    <property type="match status" value="1"/>
</dbReference>
<dbReference type="RefSeq" id="WP_078665663.1">
    <property type="nucleotide sequence ID" value="NZ_FUXM01000018.1"/>
</dbReference>
<evidence type="ECO:0000313" key="1">
    <source>
        <dbReference type="EMBL" id="SKA01259.1"/>
    </source>
</evidence>
<dbReference type="OrthoDB" id="9801026at2"/>
<dbReference type="InterPro" id="IPR007711">
    <property type="entry name" value="HigB-1"/>
</dbReference>
<accession>A0A1T4QBZ5</accession>
<protein>
    <submittedName>
        <fullName evidence="1">Proteic killer suppression protein</fullName>
    </submittedName>
</protein>
<dbReference type="AlphaFoldDB" id="A0A1T4QBZ5"/>
<dbReference type="Pfam" id="PF05015">
    <property type="entry name" value="HigB-like_toxin"/>
    <property type="match status" value="1"/>
</dbReference>
<gene>
    <name evidence="1" type="ORF">SAMN02745885_01608</name>
</gene>
<dbReference type="Gene3D" id="3.30.2310.20">
    <property type="entry name" value="RelE-like"/>
    <property type="match status" value="1"/>
</dbReference>
<proteinExistence type="predicted"/>
<dbReference type="EMBL" id="FUXM01000018">
    <property type="protein sequence ID" value="SKA01259.1"/>
    <property type="molecule type" value="Genomic_DNA"/>
</dbReference>
<reference evidence="2" key="1">
    <citation type="submission" date="2017-02" db="EMBL/GenBank/DDBJ databases">
        <authorList>
            <person name="Varghese N."/>
            <person name="Submissions S."/>
        </authorList>
    </citation>
    <scope>NUCLEOTIDE SEQUENCE [LARGE SCALE GENOMIC DNA]</scope>
    <source>
        <strain evidence="2">DSM 16521</strain>
    </source>
</reference>
<sequence>MYIYFKQKKLQKISCSERKIIKSFGEKIGQKLMQRLSELKAAKDLSEISHLPPQRLHLLSGDRANHFSVDLTANYRLIFTSPEITEALNPDGTLDKAKIKTVIIIEVVDYHD</sequence>
<evidence type="ECO:0000313" key="2">
    <source>
        <dbReference type="Proteomes" id="UP000189933"/>
    </source>
</evidence>
<name>A0A1T4QBZ5_9FIRM</name>
<organism evidence="1 2">
    <name type="scientific">Carboxydocella sporoproducens DSM 16521</name>
    <dbReference type="NCBI Taxonomy" id="1121270"/>
    <lineage>
        <taxon>Bacteria</taxon>
        <taxon>Bacillati</taxon>
        <taxon>Bacillota</taxon>
        <taxon>Clostridia</taxon>
        <taxon>Eubacteriales</taxon>
        <taxon>Clostridiales Family XVI. Incertae Sedis</taxon>
        <taxon>Carboxydocella</taxon>
    </lineage>
</organism>
<dbReference type="InterPro" id="IPR035093">
    <property type="entry name" value="RelE/ParE_toxin_dom_sf"/>
</dbReference>
<dbReference type="Proteomes" id="UP000189933">
    <property type="component" value="Unassembled WGS sequence"/>
</dbReference>
<keyword evidence="2" id="KW-1185">Reference proteome</keyword>